<dbReference type="AlphaFoldDB" id="J0QSQ7"/>
<proteinExistence type="predicted"/>
<protein>
    <submittedName>
        <fullName evidence="1">Uncharacterized protein</fullName>
    </submittedName>
</protein>
<dbReference type="HOGENOM" id="CLU_3363477_0_0_5"/>
<gene>
    <name evidence="1" type="ORF">MCY_00793</name>
</gene>
<organism evidence="1 2">
    <name type="scientific">Bartonella rattimassiliensis 15908</name>
    <dbReference type="NCBI Taxonomy" id="1094556"/>
    <lineage>
        <taxon>Bacteria</taxon>
        <taxon>Pseudomonadati</taxon>
        <taxon>Pseudomonadota</taxon>
        <taxon>Alphaproteobacteria</taxon>
        <taxon>Hyphomicrobiales</taxon>
        <taxon>Bartonellaceae</taxon>
        <taxon>Bartonella</taxon>
    </lineage>
</organism>
<accession>J0QSQ7</accession>
<sequence length="35" mass="4112">MHLLPEGDDMQMRSFAILKEVVYRDDKNTSSLEIE</sequence>
<keyword evidence="2" id="KW-1185">Reference proteome</keyword>
<dbReference type="Proteomes" id="UP000001077">
    <property type="component" value="Unassembled WGS sequence"/>
</dbReference>
<evidence type="ECO:0000313" key="2">
    <source>
        <dbReference type="Proteomes" id="UP000001077"/>
    </source>
</evidence>
<name>J0QSQ7_9HYPH</name>
<reference evidence="1 2" key="1">
    <citation type="submission" date="2012-03" db="EMBL/GenBank/DDBJ databases">
        <title>The Genome Sequence of Bartonella rattimassiliensis 15908.</title>
        <authorList>
            <consortium name="The Broad Institute Genome Sequencing Platform"/>
            <consortium name="The Broad Institute Genome Sequencing Center for Infectious Disease"/>
            <person name="Feldgarden M."/>
            <person name="Kirby J."/>
            <person name="Kosoy M."/>
            <person name="Birtles R."/>
            <person name="Probert W.S."/>
            <person name="Chiaraviglio L."/>
            <person name="Young S.K."/>
            <person name="Zeng Q."/>
            <person name="Gargeya S."/>
            <person name="Fitzgerald M."/>
            <person name="Haas B."/>
            <person name="Abouelleil A."/>
            <person name="Alvarado L."/>
            <person name="Arachchi H.M."/>
            <person name="Berlin A."/>
            <person name="Chapman S.B."/>
            <person name="Gearin G."/>
            <person name="Goldberg J."/>
            <person name="Griggs A."/>
            <person name="Gujja S."/>
            <person name="Hansen M."/>
            <person name="Heiman D."/>
            <person name="Howarth C."/>
            <person name="Larimer J."/>
            <person name="Lui A."/>
            <person name="MacDonald P.J.P."/>
            <person name="McCowen C."/>
            <person name="Montmayeur A."/>
            <person name="Murphy C."/>
            <person name="Neiman D."/>
            <person name="Pearson M."/>
            <person name="Priest M."/>
            <person name="Roberts A."/>
            <person name="Saif S."/>
            <person name="Shea T."/>
            <person name="Sisk P."/>
            <person name="Stolte C."/>
            <person name="Sykes S."/>
            <person name="Wortman J."/>
            <person name="Nusbaum C."/>
            <person name="Birren B."/>
        </authorList>
    </citation>
    <scope>NUCLEOTIDE SEQUENCE [LARGE SCALE GENOMIC DNA]</scope>
    <source>
        <strain evidence="1 2">15908</strain>
    </source>
</reference>
<dbReference type="PATRIC" id="fig|1094556.3.peg.906"/>
<evidence type="ECO:0000313" key="1">
    <source>
        <dbReference type="EMBL" id="EJF86124.1"/>
    </source>
</evidence>
<dbReference type="EMBL" id="AILY01000017">
    <property type="protein sequence ID" value="EJF86124.1"/>
    <property type="molecule type" value="Genomic_DNA"/>
</dbReference>
<comment type="caution">
    <text evidence="1">The sequence shown here is derived from an EMBL/GenBank/DDBJ whole genome shotgun (WGS) entry which is preliminary data.</text>
</comment>